<evidence type="ECO:0000313" key="1">
    <source>
        <dbReference type="EMBL" id="RBP92319.1"/>
    </source>
</evidence>
<dbReference type="AlphaFoldDB" id="A0A366JV58"/>
<proteinExistence type="predicted"/>
<dbReference type="EMBL" id="QNSF01000007">
    <property type="protein sequence ID" value="RBP92319.1"/>
    <property type="molecule type" value="Genomic_DNA"/>
</dbReference>
<name>A0A366JV58_CYTFI</name>
<protein>
    <submittedName>
        <fullName evidence="1">Uncharacterized protein</fullName>
    </submittedName>
</protein>
<sequence>MSKSGGNFPPLFIYINKFQILNVDNCPAQRLPPPRGHKLVLRRFLGTRGHKPFPFRRKNTFLQEPSYVWRPWAPASTFRTIPQNGKERLSDRLDLCLWPPEWGHAYVATGRGVFSLRSSVGKALPLFCLSS</sequence>
<comment type="caution">
    <text evidence="1">The sequence shown here is derived from an EMBL/GenBank/DDBJ whole genome shotgun (WGS) entry which is preliminary data.</text>
</comment>
<organism evidence="1 2">
    <name type="scientific">Cytobacillus firmus</name>
    <name type="common">Bacillus firmus</name>
    <dbReference type="NCBI Taxonomy" id="1399"/>
    <lineage>
        <taxon>Bacteria</taxon>
        <taxon>Bacillati</taxon>
        <taxon>Bacillota</taxon>
        <taxon>Bacilli</taxon>
        <taxon>Bacillales</taxon>
        <taxon>Bacillaceae</taxon>
        <taxon>Cytobacillus</taxon>
    </lineage>
</organism>
<dbReference type="Proteomes" id="UP000252731">
    <property type="component" value="Unassembled WGS sequence"/>
</dbReference>
<keyword evidence="2" id="KW-1185">Reference proteome</keyword>
<evidence type="ECO:0000313" key="2">
    <source>
        <dbReference type="Proteomes" id="UP000252731"/>
    </source>
</evidence>
<gene>
    <name evidence="1" type="ORF">DFO70_107251</name>
</gene>
<accession>A0A366JV58</accession>
<reference evidence="1 2" key="1">
    <citation type="submission" date="2018-06" db="EMBL/GenBank/DDBJ databases">
        <title>Freshwater and sediment microbial communities from various areas in North America, analyzing microbe dynamics in response to fracking.</title>
        <authorList>
            <person name="Lamendella R."/>
        </authorList>
    </citation>
    <scope>NUCLEOTIDE SEQUENCE [LARGE SCALE GENOMIC DNA]</scope>
    <source>
        <strain evidence="1 2">14_TX</strain>
    </source>
</reference>